<dbReference type="PANTHER" id="PTHR38438">
    <property type="entry name" value="RIBOFLAVIN TRANSPORTER RIBU"/>
    <property type="match status" value="1"/>
</dbReference>
<feature type="transmembrane region" description="Helical" evidence="9">
    <location>
        <begin position="155"/>
        <end position="179"/>
    </location>
</feature>
<feature type="transmembrane region" description="Helical" evidence="9">
    <location>
        <begin position="114"/>
        <end position="135"/>
    </location>
</feature>
<dbReference type="InterPro" id="IPR025720">
    <property type="entry name" value="RibU"/>
</dbReference>
<dbReference type="EMBL" id="CP037940">
    <property type="protein sequence ID" value="QBO35049.1"/>
    <property type="molecule type" value="Genomic_DNA"/>
</dbReference>
<evidence type="ECO:0000256" key="1">
    <source>
        <dbReference type="ARBA" id="ARBA00004651"/>
    </source>
</evidence>
<evidence type="ECO:0000256" key="8">
    <source>
        <dbReference type="PIRNR" id="PIRNR037778"/>
    </source>
</evidence>
<protein>
    <recommendedName>
        <fullName evidence="8">Riboflavin transporter</fullName>
    </recommendedName>
</protein>
<dbReference type="AlphaFoldDB" id="A0A4P6YR02"/>
<comment type="subcellular location">
    <subcellularLocation>
        <location evidence="1">Cell membrane</location>
        <topology evidence="1">Multi-pass membrane protein</topology>
    </subcellularLocation>
</comment>
<proteinExistence type="inferred from homology"/>
<keyword evidence="5 9" id="KW-0812">Transmembrane</keyword>
<dbReference type="KEGG" id="wei:EQG49_00575"/>
<dbReference type="InterPro" id="IPR024529">
    <property type="entry name" value="ECF_trnsprt_substrate-spec"/>
</dbReference>
<dbReference type="PANTHER" id="PTHR38438:SF1">
    <property type="entry name" value="RIBOFLAVIN TRANSPORTER RIBU"/>
    <property type="match status" value="1"/>
</dbReference>
<keyword evidence="6 9" id="KW-1133">Transmembrane helix</keyword>
<feature type="transmembrane region" description="Helical" evidence="9">
    <location>
        <begin position="81"/>
        <end position="102"/>
    </location>
</feature>
<name>A0A4P6YR02_9LACO</name>
<evidence type="ECO:0000256" key="4">
    <source>
        <dbReference type="ARBA" id="ARBA00022475"/>
    </source>
</evidence>
<evidence type="ECO:0000256" key="6">
    <source>
        <dbReference type="ARBA" id="ARBA00022989"/>
    </source>
</evidence>
<feature type="transmembrane region" description="Helical" evidence="9">
    <location>
        <begin position="42"/>
        <end position="69"/>
    </location>
</feature>
<feature type="transmembrane region" description="Helical" evidence="9">
    <location>
        <begin position="12"/>
        <end position="30"/>
    </location>
</feature>
<keyword evidence="3 8" id="KW-0813">Transport</keyword>
<dbReference type="RefSeq" id="WP_133362129.1">
    <property type="nucleotide sequence ID" value="NZ_CP037940.1"/>
</dbReference>
<evidence type="ECO:0000313" key="11">
    <source>
        <dbReference type="Proteomes" id="UP000292886"/>
    </source>
</evidence>
<organism evidence="10 11">
    <name type="scientific">Periweissella cryptocerci</name>
    <dbReference type="NCBI Taxonomy" id="2506420"/>
    <lineage>
        <taxon>Bacteria</taxon>
        <taxon>Bacillati</taxon>
        <taxon>Bacillota</taxon>
        <taxon>Bacilli</taxon>
        <taxon>Lactobacillales</taxon>
        <taxon>Lactobacillaceae</taxon>
        <taxon>Periweissella</taxon>
    </lineage>
</organism>
<evidence type="ECO:0000256" key="2">
    <source>
        <dbReference type="ARBA" id="ARBA00005540"/>
    </source>
</evidence>
<dbReference type="Proteomes" id="UP000292886">
    <property type="component" value="Chromosome"/>
</dbReference>
<dbReference type="GO" id="GO:0005886">
    <property type="term" value="C:plasma membrane"/>
    <property type="evidence" value="ECO:0007669"/>
    <property type="project" value="UniProtKB-SubCell"/>
</dbReference>
<accession>A0A4P6YR02</accession>
<keyword evidence="7 8" id="KW-0472">Membrane</keyword>
<evidence type="ECO:0000256" key="5">
    <source>
        <dbReference type="ARBA" id="ARBA00022692"/>
    </source>
</evidence>
<comment type="function">
    <text evidence="8">Probably a riboflavin-binding protein that interacts with the energy-coupling factor (ECF) ABC-transporter complex.</text>
</comment>
<reference evidence="11" key="1">
    <citation type="submission" date="2019-03" db="EMBL/GenBank/DDBJ databases">
        <title>Weissella sp. 26KH-42 Genome sequencing.</title>
        <authorList>
            <person name="Heo J."/>
            <person name="Kim S.-J."/>
            <person name="Kim J.-S."/>
            <person name="Hong S.-B."/>
            <person name="Kwon S.-W."/>
        </authorList>
    </citation>
    <scope>NUCLEOTIDE SEQUENCE [LARGE SCALE GENOMIC DNA]</scope>
    <source>
        <strain evidence="11">26KH-42</strain>
    </source>
</reference>
<evidence type="ECO:0000256" key="7">
    <source>
        <dbReference type="ARBA" id="ARBA00023136"/>
    </source>
</evidence>
<dbReference type="PIRSF" id="PIRSF037778">
    <property type="entry name" value="UCP037778_transp_RibU"/>
    <property type="match status" value="1"/>
</dbReference>
<dbReference type="Pfam" id="PF12822">
    <property type="entry name" value="ECF_trnsprt"/>
    <property type="match status" value="1"/>
</dbReference>
<dbReference type="GO" id="GO:0032217">
    <property type="term" value="F:riboflavin transmembrane transporter activity"/>
    <property type="evidence" value="ECO:0007669"/>
    <property type="project" value="UniProtKB-UniRule"/>
</dbReference>
<evidence type="ECO:0000256" key="3">
    <source>
        <dbReference type="ARBA" id="ARBA00022448"/>
    </source>
</evidence>
<dbReference type="Gene3D" id="1.10.1760.20">
    <property type="match status" value="1"/>
</dbReference>
<comment type="similarity">
    <text evidence="2 8">Belongs to the prokaryotic riboflavin transporter (P-RFT) (TC 2.A.87) family.</text>
</comment>
<gene>
    <name evidence="10" type="ORF">EQG49_00575</name>
</gene>
<keyword evidence="4 8" id="KW-1003">Cell membrane</keyword>
<dbReference type="OrthoDB" id="9809216at2"/>
<evidence type="ECO:0000256" key="9">
    <source>
        <dbReference type="SAM" id="Phobius"/>
    </source>
</evidence>
<evidence type="ECO:0000313" key="10">
    <source>
        <dbReference type="EMBL" id="QBO35049.1"/>
    </source>
</evidence>
<sequence>MQKVSSVSSTRRLVVIALLSALSAVLMIFPKIPMFGFMSLDFSVVVVIIGMAMLGLPSALTILVIRSILKMLINNSGVNDWIGMPMNIVAMGLFITGIWLFIRKSEDIKVSQYILGSIVGTLVLTVVMAFLNWVYAIPLYEIFAHFSVGPFSKYLVGIVLPFNLIQGVALSLVSGLVLFPMLGYIKRQKQQF</sequence>
<keyword evidence="11" id="KW-1185">Reference proteome</keyword>